<dbReference type="EMBL" id="ATLV01013125">
    <property type="status" value="NOT_ANNOTATED_CDS"/>
    <property type="molecule type" value="Genomic_DNA"/>
</dbReference>
<evidence type="ECO:0000313" key="2">
    <source>
        <dbReference type="EnsemblMetazoa" id="ASIC004493-PA"/>
    </source>
</evidence>
<dbReference type="EMBL" id="KE524840">
    <property type="protein sequence ID" value="KFB37272.1"/>
    <property type="molecule type" value="Genomic_DNA"/>
</dbReference>
<reference evidence="1 3" key="1">
    <citation type="journal article" date="2014" name="BMC Genomics">
        <title>Genome sequence of Anopheles sinensis provides insight into genetics basis of mosquito competence for malaria parasites.</title>
        <authorList>
            <person name="Zhou D."/>
            <person name="Zhang D."/>
            <person name="Ding G."/>
            <person name="Shi L."/>
            <person name="Hou Q."/>
            <person name="Ye Y."/>
            <person name="Xu Y."/>
            <person name="Zhou H."/>
            <person name="Xiong C."/>
            <person name="Li S."/>
            <person name="Yu J."/>
            <person name="Hong S."/>
            <person name="Yu X."/>
            <person name="Zou P."/>
            <person name="Chen C."/>
            <person name="Chang X."/>
            <person name="Wang W."/>
            <person name="Lv Y."/>
            <person name="Sun Y."/>
            <person name="Ma L."/>
            <person name="Shen B."/>
            <person name="Zhu C."/>
        </authorList>
    </citation>
    <scope>NUCLEOTIDE SEQUENCE [LARGE SCALE GENOMIC DNA]</scope>
</reference>
<sequence length="65" mass="6954">MNTETECPPVSQATPVVVRTTPAESDEESTIALLTTSDSSLTDTDDRPPWLTPYGIDLGMEISLG</sequence>
<evidence type="ECO:0000313" key="1">
    <source>
        <dbReference type="EMBL" id="KFB37272.1"/>
    </source>
</evidence>
<organism evidence="1">
    <name type="scientific">Anopheles sinensis</name>
    <name type="common">Mosquito</name>
    <dbReference type="NCBI Taxonomy" id="74873"/>
    <lineage>
        <taxon>Eukaryota</taxon>
        <taxon>Metazoa</taxon>
        <taxon>Ecdysozoa</taxon>
        <taxon>Arthropoda</taxon>
        <taxon>Hexapoda</taxon>
        <taxon>Insecta</taxon>
        <taxon>Pterygota</taxon>
        <taxon>Neoptera</taxon>
        <taxon>Endopterygota</taxon>
        <taxon>Diptera</taxon>
        <taxon>Nematocera</taxon>
        <taxon>Culicoidea</taxon>
        <taxon>Culicidae</taxon>
        <taxon>Anophelinae</taxon>
        <taxon>Anopheles</taxon>
    </lineage>
</organism>
<dbReference type="VEuPathDB" id="VectorBase:ASIC004493"/>
<protein>
    <submittedName>
        <fullName evidence="1 2">Signal peptidase complex catalytic subunit SEC11A, putative</fullName>
    </submittedName>
</protein>
<reference evidence="2" key="2">
    <citation type="submission" date="2020-05" db="UniProtKB">
        <authorList>
            <consortium name="EnsemblMetazoa"/>
        </authorList>
    </citation>
    <scope>IDENTIFICATION</scope>
</reference>
<proteinExistence type="predicted"/>
<dbReference type="Proteomes" id="UP000030765">
    <property type="component" value="Unassembled WGS sequence"/>
</dbReference>
<dbReference type="AlphaFoldDB" id="A0A084VH28"/>
<evidence type="ECO:0000313" key="3">
    <source>
        <dbReference type="Proteomes" id="UP000030765"/>
    </source>
</evidence>
<name>A0A084VH28_ANOSI</name>
<keyword evidence="3" id="KW-1185">Reference proteome</keyword>
<accession>A0A084VH28</accession>
<dbReference type="EnsemblMetazoa" id="ASIC004493-RA">
    <property type="protein sequence ID" value="ASIC004493-PA"/>
    <property type="gene ID" value="ASIC004493"/>
</dbReference>
<gene>
    <name evidence="1" type="ORF">ZHAS_00004493</name>
</gene>